<dbReference type="InterPro" id="IPR036162">
    <property type="entry name" value="Resolvase-like_N_sf"/>
</dbReference>
<dbReference type="InterPro" id="IPR006119">
    <property type="entry name" value="Resolv_N"/>
</dbReference>
<evidence type="ECO:0000256" key="1">
    <source>
        <dbReference type="ARBA" id="ARBA00022908"/>
    </source>
</evidence>
<dbReference type="PROSITE" id="PS51736">
    <property type="entry name" value="RECOMBINASES_3"/>
    <property type="match status" value="1"/>
</dbReference>
<keyword evidence="1" id="KW-0229">DNA integration</keyword>
<dbReference type="InterPro" id="IPR038109">
    <property type="entry name" value="DNA_bind_recomb_sf"/>
</dbReference>
<dbReference type="PANTHER" id="PTHR30461:SF23">
    <property type="entry name" value="DNA RECOMBINASE-RELATED"/>
    <property type="match status" value="1"/>
</dbReference>
<dbReference type="PANTHER" id="PTHR30461">
    <property type="entry name" value="DNA-INVERTASE FROM LAMBDOID PROPHAGE"/>
    <property type="match status" value="1"/>
</dbReference>
<protein>
    <recommendedName>
        <fullName evidence="4">Resolvase/invertase-type recombinase catalytic domain-containing protein</fullName>
    </recommendedName>
</protein>
<reference evidence="5" key="1">
    <citation type="journal article" date="2014" name="Front. Microbiol.">
        <title>High frequency of phylogenetically diverse reductive dehalogenase-homologous genes in deep subseafloor sedimentary metagenomes.</title>
        <authorList>
            <person name="Kawai M."/>
            <person name="Futagami T."/>
            <person name="Toyoda A."/>
            <person name="Takaki Y."/>
            <person name="Nishi S."/>
            <person name="Hori S."/>
            <person name="Arai W."/>
            <person name="Tsubouchi T."/>
            <person name="Morono Y."/>
            <person name="Uchiyama I."/>
            <person name="Ito T."/>
            <person name="Fujiyama A."/>
            <person name="Inagaki F."/>
            <person name="Takami H."/>
        </authorList>
    </citation>
    <scope>NUCLEOTIDE SEQUENCE</scope>
    <source>
        <strain evidence="5">Expedition CK06-06</strain>
    </source>
</reference>
<dbReference type="PROSITE" id="PS00397">
    <property type="entry name" value="RECOMBINASES_1"/>
    <property type="match status" value="1"/>
</dbReference>
<dbReference type="EMBL" id="BARV01019486">
    <property type="protein sequence ID" value="GAI31217.1"/>
    <property type="molecule type" value="Genomic_DNA"/>
</dbReference>
<gene>
    <name evidence="5" type="ORF">S06H3_32746</name>
</gene>
<comment type="caution">
    <text evidence="5">The sequence shown here is derived from an EMBL/GenBank/DDBJ whole genome shotgun (WGS) entry which is preliminary data.</text>
</comment>
<organism evidence="5">
    <name type="scientific">marine sediment metagenome</name>
    <dbReference type="NCBI Taxonomy" id="412755"/>
    <lineage>
        <taxon>unclassified sequences</taxon>
        <taxon>metagenomes</taxon>
        <taxon>ecological metagenomes</taxon>
    </lineage>
</organism>
<dbReference type="InterPro" id="IPR050639">
    <property type="entry name" value="SSR_resolvase"/>
</dbReference>
<dbReference type="GO" id="GO:0003677">
    <property type="term" value="F:DNA binding"/>
    <property type="evidence" value="ECO:0007669"/>
    <property type="project" value="UniProtKB-KW"/>
</dbReference>
<dbReference type="AlphaFoldDB" id="X1MHU6"/>
<dbReference type="InterPro" id="IPR006118">
    <property type="entry name" value="Recombinase_CS"/>
</dbReference>
<evidence type="ECO:0000256" key="2">
    <source>
        <dbReference type="ARBA" id="ARBA00023125"/>
    </source>
</evidence>
<evidence type="ECO:0000259" key="4">
    <source>
        <dbReference type="PROSITE" id="PS51736"/>
    </source>
</evidence>
<dbReference type="Gene3D" id="3.40.50.1390">
    <property type="entry name" value="Resolvase, N-terminal catalytic domain"/>
    <property type="match status" value="1"/>
</dbReference>
<sequence>MDNNQQKAAVYARVSSQEQAVEGVSLDAQVAALQAYAKSQGWEIVDEYIDGGYSGGTDERPALKRLLVDAKQHRFNILAVCKLDRFFRNLRLLLNHLHGLEQLGIKFVSTQEGLDTSTPYGNFAVQIMGVIAEFERGRIGERVKDSRRYLINGGNWPGGRTLYGYRWLNKERKWEVVSEEAETVRRIYRLYIDRKKGMEAIISLS</sequence>
<dbReference type="GO" id="GO:0000150">
    <property type="term" value="F:DNA strand exchange activity"/>
    <property type="evidence" value="ECO:0007669"/>
    <property type="project" value="InterPro"/>
</dbReference>
<dbReference type="Gene3D" id="3.90.1750.20">
    <property type="entry name" value="Putative Large Serine Recombinase, Chain B, Domain 2"/>
    <property type="match status" value="1"/>
</dbReference>
<accession>X1MHU6</accession>
<name>X1MHU6_9ZZZZ</name>
<dbReference type="Pfam" id="PF00239">
    <property type="entry name" value="Resolvase"/>
    <property type="match status" value="1"/>
</dbReference>
<dbReference type="CDD" id="cd00338">
    <property type="entry name" value="Ser_Recombinase"/>
    <property type="match status" value="1"/>
</dbReference>
<keyword evidence="3" id="KW-0233">DNA recombination</keyword>
<dbReference type="SUPFAM" id="SSF53041">
    <property type="entry name" value="Resolvase-like"/>
    <property type="match status" value="1"/>
</dbReference>
<dbReference type="GO" id="GO:0015074">
    <property type="term" value="P:DNA integration"/>
    <property type="evidence" value="ECO:0007669"/>
    <property type="project" value="UniProtKB-KW"/>
</dbReference>
<evidence type="ECO:0000313" key="5">
    <source>
        <dbReference type="EMBL" id="GAI31217.1"/>
    </source>
</evidence>
<evidence type="ECO:0000256" key="3">
    <source>
        <dbReference type="ARBA" id="ARBA00023172"/>
    </source>
</evidence>
<feature type="domain" description="Resolvase/invertase-type recombinase catalytic" evidence="4">
    <location>
        <begin position="7"/>
        <end position="154"/>
    </location>
</feature>
<dbReference type="SMART" id="SM00857">
    <property type="entry name" value="Resolvase"/>
    <property type="match status" value="1"/>
</dbReference>
<proteinExistence type="predicted"/>
<keyword evidence="2" id="KW-0238">DNA-binding</keyword>